<dbReference type="Pfam" id="PF00175">
    <property type="entry name" value="NAD_binding_1"/>
    <property type="match status" value="1"/>
</dbReference>
<dbReference type="PANTHER" id="PTHR19384:SF108">
    <property type="entry name" value="NADPH--CYTOCHROME P450 REDUCTASE"/>
    <property type="match status" value="1"/>
</dbReference>
<gene>
    <name evidence="22" type="ORF">TRUGW13939_06644</name>
</gene>
<organism evidence="22 23">
    <name type="scientific">Talaromyces rugulosus</name>
    <name type="common">Penicillium rugulosum</name>
    <dbReference type="NCBI Taxonomy" id="121627"/>
    <lineage>
        <taxon>Eukaryota</taxon>
        <taxon>Fungi</taxon>
        <taxon>Dikarya</taxon>
        <taxon>Ascomycota</taxon>
        <taxon>Pezizomycotina</taxon>
        <taxon>Eurotiomycetes</taxon>
        <taxon>Eurotiomycetidae</taxon>
        <taxon>Eurotiales</taxon>
        <taxon>Trichocomaceae</taxon>
        <taxon>Talaromyces</taxon>
        <taxon>Talaromyces sect. Islandici</taxon>
    </lineage>
</organism>
<keyword evidence="10" id="KW-0752">Steroid biosynthesis</keyword>
<evidence type="ECO:0000256" key="15">
    <source>
        <dbReference type="ARBA" id="ARBA00023136"/>
    </source>
</evidence>
<evidence type="ECO:0000256" key="16">
    <source>
        <dbReference type="ARBA" id="ARBA00023166"/>
    </source>
</evidence>
<feature type="domain" description="Flavodoxin-like" evidence="20">
    <location>
        <begin position="92"/>
        <end position="237"/>
    </location>
</feature>
<dbReference type="GO" id="GO:0010181">
    <property type="term" value="F:FMN binding"/>
    <property type="evidence" value="ECO:0007669"/>
    <property type="project" value="InterPro"/>
</dbReference>
<dbReference type="GO" id="GO:0016126">
    <property type="term" value="P:sterol biosynthetic process"/>
    <property type="evidence" value="ECO:0007669"/>
    <property type="project" value="UniProtKB-KW"/>
</dbReference>
<dbReference type="KEGG" id="trg:TRUGW13939_06644"/>
<evidence type="ECO:0000256" key="12">
    <source>
        <dbReference type="ARBA" id="ARBA00023002"/>
    </source>
</evidence>
<evidence type="ECO:0000256" key="6">
    <source>
        <dbReference type="ARBA" id="ARBA00022692"/>
    </source>
</evidence>
<dbReference type="PROSITE" id="PS51384">
    <property type="entry name" value="FAD_FR"/>
    <property type="match status" value="1"/>
</dbReference>
<dbReference type="InterPro" id="IPR017938">
    <property type="entry name" value="Riboflavin_synthase-like_b-brl"/>
</dbReference>
<evidence type="ECO:0000256" key="10">
    <source>
        <dbReference type="ARBA" id="ARBA00022955"/>
    </source>
</evidence>
<dbReference type="EMBL" id="CP055900">
    <property type="protein sequence ID" value="QKX59510.1"/>
    <property type="molecule type" value="Genomic_DNA"/>
</dbReference>
<keyword evidence="14" id="KW-0443">Lipid metabolism</keyword>
<accession>A0A7H8QZI6</accession>
<dbReference type="InterPro" id="IPR003097">
    <property type="entry name" value="CysJ-like_FAD-binding"/>
</dbReference>
<evidence type="ECO:0000256" key="7">
    <source>
        <dbReference type="ARBA" id="ARBA00022824"/>
    </source>
</evidence>
<evidence type="ECO:0000259" key="21">
    <source>
        <dbReference type="PROSITE" id="PS51384"/>
    </source>
</evidence>
<dbReference type="InterPro" id="IPR001094">
    <property type="entry name" value="Flavdoxin-like"/>
</dbReference>
<keyword evidence="12 19" id="KW-0560">Oxidoreductase</keyword>
<dbReference type="Pfam" id="PF00258">
    <property type="entry name" value="Flavodoxin_1"/>
    <property type="match status" value="1"/>
</dbReference>
<dbReference type="PANTHER" id="PTHR19384">
    <property type="entry name" value="NITRIC OXIDE SYNTHASE-RELATED"/>
    <property type="match status" value="1"/>
</dbReference>
<dbReference type="OrthoDB" id="1856718at2759"/>
<dbReference type="PIRSF" id="PIRSF000208">
    <property type="entry name" value="P450R"/>
    <property type="match status" value="1"/>
</dbReference>
<dbReference type="Gene3D" id="2.40.30.10">
    <property type="entry name" value="Translation factors"/>
    <property type="match status" value="1"/>
</dbReference>
<comment type="catalytic activity">
    <reaction evidence="18 19">
        <text>2 oxidized [cytochrome P450] + NADPH = 2 reduced [cytochrome P450] + NADP(+) + H(+)</text>
        <dbReference type="Rhea" id="RHEA:24040"/>
        <dbReference type="Rhea" id="RHEA-COMP:14627"/>
        <dbReference type="Rhea" id="RHEA-COMP:14628"/>
        <dbReference type="ChEBI" id="CHEBI:15378"/>
        <dbReference type="ChEBI" id="CHEBI:55376"/>
        <dbReference type="ChEBI" id="CHEBI:57783"/>
        <dbReference type="ChEBI" id="CHEBI:58349"/>
        <dbReference type="ChEBI" id="CHEBI:60344"/>
        <dbReference type="EC" id="1.6.2.4"/>
    </reaction>
</comment>
<keyword evidence="13" id="KW-0756">Sterol biosynthesis</keyword>
<dbReference type="SUPFAM" id="SSF52218">
    <property type="entry name" value="Flavoproteins"/>
    <property type="match status" value="1"/>
</dbReference>
<evidence type="ECO:0000256" key="4">
    <source>
        <dbReference type="ARBA" id="ARBA00022630"/>
    </source>
</evidence>
<protein>
    <recommendedName>
        <fullName evidence="19">NADPH--cytochrome P450 reductase</fullName>
        <ecNumber evidence="19">1.6.2.4</ecNumber>
    </recommendedName>
</protein>
<dbReference type="PRINTS" id="PR00369">
    <property type="entry name" value="FLAVODOXIN"/>
</dbReference>
<name>A0A7H8QZI6_TALRU</name>
<evidence type="ECO:0000256" key="17">
    <source>
        <dbReference type="ARBA" id="ARBA00023221"/>
    </source>
</evidence>
<proteinExistence type="inferred from homology"/>
<dbReference type="InterPro" id="IPR017927">
    <property type="entry name" value="FAD-bd_FR_type"/>
</dbReference>
<keyword evidence="8" id="KW-0274">FAD</keyword>
<dbReference type="InterPro" id="IPR023173">
    <property type="entry name" value="NADPH_Cyt_P450_Rdtase_alpha"/>
</dbReference>
<dbReference type="InterPro" id="IPR001709">
    <property type="entry name" value="Flavoprot_Pyr_Nucl_cyt_Rdtase"/>
</dbReference>
<dbReference type="SUPFAM" id="SSF63380">
    <property type="entry name" value="Riboflavin synthase domain-like"/>
    <property type="match status" value="1"/>
</dbReference>
<comment type="function">
    <text evidence="19">This enzyme is required for electron transfer from NADP to cytochrome P450.</text>
</comment>
<evidence type="ECO:0000256" key="2">
    <source>
        <dbReference type="ARBA" id="ARBA00001974"/>
    </source>
</evidence>
<dbReference type="InterPro" id="IPR023208">
    <property type="entry name" value="P450R"/>
</dbReference>
<dbReference type="SUPFAM" id="SSF52343">
    <property type="entry name" value="Ferredoxin reductase-like, C-terminal NADP-linked domain"/>
    <property type="match status" value="1"/>
</dbReference>
<comment type="subcellular location">
    <subcellularLocation>
        <location evidence="19">Endoplasmic reticulum membrane</location>
    </subcellularLocation>
</comment>
<evidence type="ECO:0000313" key="23">
    <source>
        <dbReference type="Proteomes" id="UP000509510"/>
    </source>
</evidence>
<dbReference type="InterPro" id="IPR008254">
    <property type="entry name" value="Flavodoxin/NO_synth"/>
</dbReference>
<comment type="cofactor">
    <cofactor evidence="2">
        <name>FAD</name>
        <dbReference type="ChEBI" id="CHEBI:57692"/>
    </cofactor>
</comment>
<evidence type="ECO:0000256" key="9">
    <source>
        <dbReference type="ARBA" id="ARBA00022857"/>
    </source>
</evidence>
<evidence type="ECO:0000256" key="19">
    <source>
        <dbReference type="PIRNR" id="PIRNR000208"/>
    </source>
</evidence>
<dbReference type="RefSeq" id="XP_035345688.1">
    <property type="nucleotide sequence ID" value="XM_035489795.1"/>
</dbReference>
<keyword evidence="15 19" id="KW-0472">Membrane</keyword>
<dbReference type="GO" id="GO:0005829">
    <property type="term" value="C:cytosol"/>
    <property type="evidence" value="ECO:0007669"/>
    <property type="project" value="TreeGrafter"/>
</dbReference>
<sequence length="704" mass="78935">MSHLQLTSSLSWEMTLSKILRPAMPATLADYVTLAAIVGVTAWWLYENHLKASDPYHHLWFECPQQQGENNRPETRRVTNIAEYMDMVNKNIVIFWGSQSGTSEAFAHRLARELHSRYGQETLAADPSDFDATTISLLGKSRLAIFIISTYGEGEPTDNVMGLWNWVQNAASSSVQGLRYAAFGLGNSNYKNYNRAVDCLVEQLSRLGAEAVSPLEKGDDATNTTEEDFMVWKENLFKSLVRKVGLEERENTYEPVLLVQEDESLTDLHLGQPEEVTDSLRSVHNNSPVRILKVIETQKLFDSSDRQCHHLELDISKNPELIYKTGDHLGIWPSNPDSEVKRLLKMLGLEERRNNPIRITSIDLVTKVPVPTPTTIEAILRYYLEICGLVPRDILPSLATFAPTNSAKAYISNLGEDKEAYSSFMNGRYMNIGRLLEFVCPSGTWSSLPLSYLLDILPRMQPRYYSISSSSSVSPRRLSITVAVAGLPVQTENEVISGVTTNYLLCLSNSRGSGSSSKPLSYQLGGPSNMLGGDKIYAHIRRSKFKLPALGSSPLIMVAAGTGLAPFRGFLKERSKLMSIGRPVGSMILFFGCRNEEEYIYHKELQEMQSILGQKLVVVTAFSRSPGQPREYVQDCIVEHGNEVVQFLDQDARFYICGRASMALEARRVLVNLLVQKKGMSEAESDEWCKSLKRGNKWQEDVWG</sequence>
<comment type="cofactor">
    <cofactor evidence="1">
        <name>FMN</name>
        <dbReference type="ChEBI" id="CHEBI:58210"/>
    </cofactor>
</comment>
<feature type="domain" description="FAD-binding FR-type" evidence="21">
    <location>
        <begin position="287"/>
        <end position="548"/>
    </location>
</feature>
<keyword evidence="9 19" id="KW-0521">NADP</keyword>
<dbReference type="InterPro" id="IPR029039">
    <property type="entry name" value="Flavoprotein-like_sf"/>
</dbReference>
<evidence type="ECO:0000256" key="3">
    <source>
        <dbReference type="ARBA" id="ARBA00022516"/>
    </source>
</evidence>
<evidence type="ECO:0000256" key="5">
    <source>
        <dbReference type="ARBA" id="ARBA00022643"/>
    </source>
</evidence>
<reference evidence="23" key="1">
    <citation type="submission" date="2020-06" db="EMBL/GenBank/DDBJ databases">
        <title>A chromosome-scale genome assembly of Talaromyces rugulosus W13939.</title>
        <authorList>
            <person name="Wang B."/>
            <person name="Guo L."/>
            <person name="Ye K."/>
            <person name="Wang L."/>
        </authorList>
    </citation>
    <scope>NUCLEOTIDE SEQUENCE [LARGE SCALE GENOMIC DNA]</scope>
    <source>
        <strain evidence="23">W13939</strain>
    </source>
</reference>
<dbReference type="FunFam" id="3.40.50.360:FF:000036">
    <property type="entry name" value="NADPH--cytochrome P450 reductase"/>
    <property type="match status" value="1"/>
</dbReference>
<dbReference type="Gene3D" id="3.40.50.80">
    <property type="entry name" value="Nucleotide-binding domain of ferredoxin-NADP reductase (FNR) module"/>
    <property type="match status" value="1"/>
</dbReference>
<evidence type="ECO:0000256" key="11">
    <source>
        <dbReference type="ARBA" id="ARBA00022989"/>
    </source>
</evidence>
<keyword evidence="7 19" id="KW-0256">Endoplasmic reticulum</keyword>
<dbReference type="PROSITE" id="PS50902">
    <property type="entry name" value="FLAVODOXIN_LIKE"/>
    <property type="match status" value="1"/>
</dbReference>
<evidence type="ECO:0000256" key="18">
    <source>
        <dbReference type="ARBA" id="ARBA00049342"/>
    </source>
</evidence>
<dbReference type="PRINTS" id="PR00371">
    <property type="entry name" value="FPNCR"/>
</dbReference>
<dbReference type="InterPro" id="IPR039261">
    <property type="entry name" value="FNR_nucleotide-bd"/>
</dbReference>
<dbReference type="InterPro" id="IPR001433">
    <property type="entry name" value="OxRdtase_FAD/NAD-bd"/>
</dbReference>
<dbReference type="GeneID" id="55994139"/>
<dbReference type="Gene3D" id="3.40.50.360">
    <property type="match status" value="1"/>
</dbReference>
<keyword evidence="6" id="KW-0812">Transmembrane</keyword>
<keyword evidence="11" id="KW-1133">Transmembrane helix</keyword>
<evidence type="ECO:0000313" key="22">
    <source>
        <dbReference type="EMBL" id="QKX59510.1"/>
    </source>
</evidence>
<evidence type="ECO:0000256" key="13">
    <source>
        <dbReference type="ARBA" id="ARBA00023011"/>
    </source>
</evidence>
<keyword evidence="16" id="KW-1207">Sterol metabolism</keyword>
<dbReference type="EC" id="1.6.2.4" evidence="19"/>
<dbReference type="GO" id="GO:0005789">
    <property type="term" value="C:endoplasmic reticulum membrane"/>
    <property type="evidence" value="ECO:0007669"/>
    <property type="project" value="UniProtKB-SubCell"/>
</dbReference>
<evidence type="ECO:0000256" key="8">
    <source>
        <dbReference type="ARBA" id="ARBA00022827"/>
    </source>
</evidence>
<dbReference type="GO" id="GO:0050660">
    <property type="term" value="F:flavin adenine dinucleotide binding"/>
    <property type="evidence" value="ECO:0007669"/>
    <property type="project" value="TreeGrafter"/>
</dbReference>
<keyword evidence="4" id="KW-0285">Flavoprotein</keyword>
<dbReference type="GO" id="GO:0003958">
    <property type="term" value="F:NADPH-hemoprotein reductase activity"/>
    <property type="evidence" value="ECO:0007669"/>
    <property type="project" value="UniProtKB-EC"/>
</dbReference>
<evidence type="ECO:0000256" key="1">
    <source>
        <dbReference type="ARBA" id="ARBA00001917"/>
    </source>
</evidence>
<keyword evidence="5" id="KW-0288">FMN</keyword>
<dbReference type="Pfam" id="PF00667">
    <property type="entry name" value="FAD_binding_1"/>
    <property type="match status" value="1"/>
</dbReference>
<dbReference type="Proteomes" id="UP000509510">
    <property type="component" value="Chromosome III"/>
</dbReference>
<keyword evidence="3" id="KW-0444">Lipid biosynthesis</keyword>
<dbReference type="Gene3D" id="1.20.990.10">
    <property type="entry name" value="NADPH-cytochrome p450 Reductase, Chain A, domain 3"/>
    <property type="match status" value="1"/>
</dbReference>
<dbReference type="AlphaFoldDB" id="A0A7H8QZI6"/>
<comment type="similarity">
    <text evidence="19">In the C-terminal section; belongs to the flavoprotein pyridine nucleotide cytochrome reductase family.</text>
</comment>
<evidence type="ECO:0000259" key="20">
    <source>
        <dbReference type="PROSITE" id="PS50902"/>
    </source>
</evidence>
<keyword evidence="17" id="KW-0753">Steroid metabolism</keyword>
<evidence type="ECO:0000256" key="14">
    <source>
        <dbReference type="ARBA" id="ARBA00023098"/>
    </source>
</evidence>
<keyword evidence="23" id="KW-1185">Reference proteome</keyword>